<dbReference type="AlphaFoldDB" id="A0A7S3W296"/>
<sequence length="101" mass="11224">MTKKHVAIDTEITRRRSPSAFLNGAWDSLTSSPWQARHALQHVRKVIAACHARLLMVRRRATATKATIETPTAAKTISRPRRPSSTGDRWTVLPPEVSVAS</sequence>
<dbReference type="EMBL" id="HBIQ01018981">
    <property type="protein sequence ID" value="CAE0532075.1"/>
    <property type="molecule type" value="Transcribed_RNA"/>
</dbReference>
<evidence type="ECO:0000313" key="2">
    <source>
        <dbReference type="EMBL" id="CAE0532075.1"/>
    </source>
</evidence>
<protein>
    <submittedName>
        <fullName evidence="2">Uncharacterized protein</fullName>
    </submittedName>
</protein>
<reference evidence="2" key="1">
    <citation type="submission" date="2021-01" db="EMBL/GenBank/DDBJ databases">
        <authorList>
            <person name="Corre E."/>
            <person name="Pelletier E."/>
            <person name="Niang G."/>
            <person name="Scheremetjew M."/>
            <person name="Finn R."/>
            <person name="Kale V."/>
            <person name="Holt S."/>
            <person name="Cochrane G."/>
            <person name="Meng A."/>
            <person name="Brown T."/>
            <person name="Cohen L."/>
        </authorList>
    </citation>
    <scope>NUCLEOTIDE SEQUENCE</scope>
    <source>
        <strain evidence="2">SPMC142</strain>
    </source>
</reference>
<accession>A0A7S3W296</accession>
<feature type="region of interest" description="Disordered" evidence="1">
    <location>
        <begin position="66"/>
        <end position="101"/>
    </location>
</feature>
<feature type="compositionally biased region" description="Polar residues" evidence="1">
    <location>
        <begin position="66"/>
        <end position="75"/>
    </location>
</feature>
<proteinExistence type="predicted"/>
<name>A0A7S3W296_9SPIT</name>
<gene>
    <name evidence="2" type="ORF">SACU0126_LOCUS6258</name>
</gene>
<evidence type="ECO:0000256" key="1">
    <source>
        <dbReference type="SAM" id="MobiDB-lite"/>
    </source>
</evidence>
<organism evidence="2">
    <name type="scientific">Strombidinopsis acuminata</name>
    <dbReference type="NCBI Taxonomy" id="141414"/>
    <lineage>
        <taxon>Eukaryota</taxon>
        <taxon>Sar</taxon>
        <taxon>Alveolata</taxon>
        <taxon>Ciliophora</taxon>
        <taxon>Intramacronucleata</taxon>
        <taxon>Spirotrichea</taxon>
        <taxon>Choreotrichia</taxon>
        <taxon>Choreotrichida</taxon>
        <taxon>Strombidinopsidae</taxon>
        <taxon>Strombidinopsis</taxon>
    </lineage>
</organism>